<protein>
    <submittedName>
        <fullName evidence="1">Uncharacterized protein</fullName>
    </submittedName>
</protein>
<dbReference type="VEuPathDB" id="FungiDB:RhiirA1_538318"/>
<dbReference type="CDD" id="cd21037">
    <property type="entry name" value="MLKL_NTD"/>
    <property type="match status" value="1"/>
</dbReference>
<keyword evidence="2" id="KW-1185">Reference proteome</keyword>
<name>A0A2I1GY53_9GLOM</name>
<accession>A0A2I1GY53</accession>
<sequence>MNTINQAFGAVGNAVGSYMPLVEIASGLIKAIVEVYRVTEYNKKICRALAERVGITVAPLELKYAKAIVVKEKFEKLTEDYDTAMKDLNFTLVIANEERRKNDEIALSEDLAEFEKYLSAIDSKADNIYEEGNLIIDVVNFLILWRKELLRDKK</sequence>
<dbReference type="VEuPathDB" id="FungiDB:FUN_021193"/>
<dbReference type="Gene3D" id="1.20.930.20">
    <property type="entry name" value="Adaptor protein Cbl, N-terminal domain"/>
    <property type="match status" value="1"/>
</dbReference>
<gene>
    <name evidence="1" type="ORF">RhiirA4_407541</name>
</gene>
<dbReference type="EMBL" id="LLXI01001045">
    <property type="protein sequence ID" value="PKY51568.1"/>
    <property type="molecule type" value="Genomic_DNA"/>
</dbReference>
<organism evidence="1 2">
    <name type="scientific">Rhizophagus irregularis</name>
    <dbReference type="NCBI Taxonomy" id="588596"/>
    <lineage>
        <taxon>Eukaryota</taxon>
        <taxon>Fungi</taxon>
        <taxon>Fungi incertae sedis</taxon>
        <taxon>Mucoromycota</taxon>
        <taxon>Glomeromycotina</taxon>
        <taxon>Glomeromycetes</taxon>
        <taxon>Glomerales</taxon>
        <taxon>Glomeraceae</taxon>
        <taxon>Rhizophagus</taxon>
    </lineage>
</organism>
<dbReference type="InterPro" id="IPR059179">
    <property type="entry name" value="MLKL-like_MCAfunc"/>
</dbReference>
<dbReference type="GO" id="GO:0007166">
    <property type="term" value="P:cell surface receptor signaling pathway"/>
    <property type="evidence" value="ECO:0007669"/>
    <property type="project" value="InterPro"/>
</dbReference>
<evidence type="ECO:0000313" key="1">
    <source>
        <dbReference type="EMBL" id="PKY51568.1"/>
    </source>
</evidence>
<dbReference type="InterPro" id="IPR036537">
    <property type="entry name" value="Adaptor_Cbl_N_dom_sf"/>
</dbReference>
<evidence type="ECO:0000313" key="2">
    <source>
        <dbReference type="Proteomes" id="UP000234323"/>
    </source>
</evidence>
<dbReference type="AlphaFoldDB" id="A0A2I1GY53"/>
<proteinExistence type="predicted"/>
<dbReference type="Proteomes" id="UP000234323">
    <property type="component" value="Unassembled WGS sequence"/>
</dbReference>
<comment type="caution">
    <text evidence="1">The sequence shown here is derived from an EMBL/GenBank/DDBJ whole genome shotgun (WGS) entry which is preliminary data.</text>
</comment>
<reference evidence="1 2" key="1">
    <citation type="submission" date="2015-10" db="EMBL/GenBank/DDBJ databases">
        <title>Genome analyses suggest a sexual origin of heterokaryosis in a supposedly ancient asexual fungus.</title>
        <authorList>
            <person name="Ropars J."/>
            <person name="Sedzielewska K."/>
            <person name="Noel J."/>
            <person name="Charron P."/>
            <person name="Farinelli L."/>
            <person name="Marton T."/>
            <person name="Kruger M."/>
            <person name="Pelin A."/>
            <person name="Brachmann A."/>
            <person name="Corradi N."/>
        </authorList>
    </citation>
    <scope>NUCLEOTIDE SEQUENCE [LARGE SCALE GENOMIC DNA]</scope>
    <source>
        <strain evidence="1 2">A4</strain>
    </source>
</reference>